<dbReference type="GO" id="GO:0005524">
    <property type="term" value="F:ATP binding"/>
    <property type="evidence" value="ECO:0007669"/>
    <property type="project" value="UniProtKB-KW"/>
</dbReference>
<dbReference type="Pfam" id="PF13614">
    <property type="entry name" value="AAA_31"/>
    <property type="match status" value="1"/>
</dbReference>
<dbReference type="NCBIfam" id="TIGR01007">
    <property type="entry name" value="eps_fam"/>
    <property type="match status" value="1"/>
</dbReference>
<evidence type="ECO:0000256" key="7">
    <source>
        <dbReference type="ARBA" id="ARBA00023137"/>
    </source>
</evidence>
<dbReference type="CDD" id="cd05387">
    <property type="entry name" value="BY-kinase"/>
    <property type="match status" value="1"/>
</dbReference>
<comment type="similarity">
    <text evidence="1">Belongs to the CpsD/CapB family.</text>
</comment>
<accession>A0A3D8TLP5</accession>
<dbReference type="PANTHER" id="PTHR32309:SF13">
    <property type="entry name" value="FERRIC ENTEROBACTIN TRANSPORT PROTEIN FEPE"/>
    <property type="match status" value="1"/>
</dbReference>
<keyword evidence="7" id="KW-0829">Tyrosine-protein kinase</keyword>
<name>A0A3D8TLP5_9LIST</name>
<evidence type="ECO:0000256" key="4">
    <source>
        <dbReference type="ARBA" id="ARBA00022741"/>
    </source>
</evidence>
<dbReference type="Proteomes" id="UP000257055">
    <property type="component" value="Unassembled WGS sequence"/>
</dbReference>
<keyword evidence="6" id="KW-0067">ATP-binding</keyword>
<dbReference type="InterPro" id="IPR050445">
    <property type="entry name" value="Bact_polysacc_biosynth/exp"/>
</dbReference>
<dbReference type="EC" id="2.7.10.2" evidence="2"/>
<sequence length="222" mass="24936">MGKKNKVEQLPSLNRILQEKFSAIQTNIQYMHSQDDIFRIIAITSSNKGEGKTFFSTNFAKTTANFKQKVLLIDADFYSPSLTKLYRLKGREGLSNVLTGRSKLEDVVYHATECLDFLAVGAIPPNPLELLRIQGVESITQKALELGYEYIIFDCPPINLFTDSRLIASSCDLGILVVNNNKTKEEELSSAKKLLDKSGVKATGAVLNNVKYNKKKYDYYGY</sequence>
<feature type="domain" description="AAA" evidence="9">
    <location>
        <begin position="39"/>
        <end position="170"/>
    </location>
</feature>
<evidence type="ECO:0000313" key="11">
    <source>
        <dbReference type="Proteomes" id="UP000257055"/>
    </source>
</evidence>
<gene>
    <name evidence="10" type="ORF">UR08_11445</name>
</gene>
<dbReference type="InterPro" id="IPR005702">
    <property type="entry name" value="Wzc-like_C"/>
</dbReference>
<organism evidence="10 11">
    <name type="scientific">Listeria kieliensis</name>
    <dbReference type="NCBI Taxonomy" id="1621700"/>
    <lineage>
        <taxon>Bacteria</taxon>
        <taxon>Bacillati</taxon>
        <taxon>Bacillota</taxon>
        <taxon>Bacilli</taxon>
        <taxon>Bacillales</taxon>
        <taxon>Listeriaceae</taxon>
        <taxon>Listeria</taxon>
    </lineage>
</organism>
<dbReference type="Gene3D" id="3.40.50.300">
    <property type="entry name" value="P-loop containing nucleotide triphosphate hydrolases"/>
    <property type="match status" value="1"/>
</dbReference>
<evidence type="ECO:0000256" key="6">
    <source>
        <dbReference type="ARBA" id="ARBA00022840"/>
    </source>
</evidence>
<keyword evidence="4" id="KW-0547">Nucleotide-binding</keyword>
<dbReference type="RefSeq" id="WP_165849994.1">
    <property type="nucleotide sequence ID" value="NZ_LARY01000003.1"/>
</dbReference>
<comment type="catalytic activity">
    <reaction evidence="8">
        <text>L-tyrosyl-[protein] + ATP = O-phospho-L-tyrosyl-[protein] + ADP + H(+)</text>
        <dbReference type="Rhea" id="RHEA:10596"/>
        <dbReference type="Rhea" id="RHEA-COMP:10136"/>
        <dbReference type="Rhea" id="RHEA-COMP:20101"/>
        <dbReference type="ChEBI" id="CHEBI:15378"/>
        <dbReference type="ChEBI" id="CHEBI:30616"/>
        <dbReference type="ChEBI" id="CHEBI:46858"/>
        <dbReference type="ChEBI" id="CHEBI:61978"/>
        <dbReference type="ChEBI" id="CHEBI:456216"/>
        <dbReference type="EC" id="2.7.10.2"/>
    </reaction>
</comment>
<keyword evidence="3" id="KW-0808">Transferase</keyword>
<evidence type="ECO:0000313" key="10">
    <source>
        <dbReference type="EMBL" id="RDW99442.1"/>
    </source>
</evidence>
<evidence type="ECO:0000256" key="8">
    <source>
        <dbReference type="ARBA" id="ARBA00051245"/>
    </source>
</evidence>
<dbReference type="EMBL" id="LARY01000003">
    <property type="protein sequence ID" value="RDW99442.1"/>
    <property type="molecule type" value="Genomic_DNA"/>
</dbReference>
<comment type="caution">
    <text evidence="10">The sequence shown here is derived from an EMBL/GenBank/DDBJ whole genome shotgun (WGS) entry which is preliminary data.</text>
</comment>
<dbReference type="AlphaFoldDB" id="A0A3D8TLP5"/>
<keyword evidence="11" id="KW-1185">Reference proteome</keyword>
<reference evidence="11" key="1">
    <citation type="submission" date="2015-04" db="EMBL/GenBank/DDBJ databases">
        <authorList>
            <person name="Schardt J."/>
            <person name="Mueller-Herbst S."/>
            <person name="Scherer S."/>
            <person name="Huptas C."/>
        </authorList>
    </citation>
    <scope>NUCLEOTIDE SEQUENCE [LARGE SCALE GENOMIC DNA]</scope>
    <source>
        <strain evidence="11">Kiel-L1</strain>
    </source>
</reference>
<evidence type="ECO:0000256" key="3">
    <source>
        <dbReference type="ARBA" id="ARBA00022679"/>
    </source>
</evidence>
<evidence type="ECO:0000259" key="9">
    <source>
        <dbReference type="Pfam" id="PF13614"/>
    </source>
</evidence>
<dbReference type="SUPFAM" id="SSF52540">
    <property type="entry name" value="P-loop containing nucleoside triphosphate hydrolases"/>
    <property type="match status" value="1"/>
</dbReference>
<evidence type="ECO:0000256" key="5">
    <source>
        <dbReference type="ARBA" id="ARBA00022777"/>
    </source>
</evidence>
<evidence type="ECO:0000256" key="2">
    <source>
        <dbReference type="ARBA" id="ARBA00011903"/>
    </source>
</evidence>
<keyword evidence="5" id="KW-0418">Kinase</keyword>
<proteinExistence type="inferred from homology"/>
<protein>
    <recommendedName>
        <fullName evidence="2">non-specific protein-tyrosine kinase</fullName>
        <ecNumber evidence="2">2.7.10.2</ecNumber>
    </recommendedName>
</protein>
<evidence type="ECO:0000256" key="1">
    <source>
        <dbReference type="ARBA" id="ARBA00007316"/>
    </source>
</evidence>
<dbReference type="PANTHER" id="PTHR32309">
    <property type="entry name" value="TYROSINE-PROTEIN KINASE"/>
    <property type="match status" value="1"/>
</dbReference>
<dbReference type="GO" id="GO:0004715">
    <property type="term" value="F:non-membrane spanning protein tyrosine kinase activity"/>
    <property type="evidence" value="ECO:0007669"/>
    <property type="project" value="UniProtKB-EC"/>
</dbReference>
<dbReference type="InterPro" id="IPR025669">
    <property type="entry name" value="AAA_dom"/>
</dbReference>
<dbReference type="GO" id="GO:0005886">
    <property type="term" value="C:plasma membrane"/>
    <property type="evidence" value="ECO:0007669"/>
    <property type="project" value="TreeGrafter"/>
</dbReference>
<dbReference type="InterPro" id="IPR027417">
    <property type="entry name" value="P-loop_NTPase"/>
</dbReference>